<keyword evidence="3" id="KW-1185">Reference proteome</keyword>
<dbReference type="RefSeq" id="WP_279334126.1">
    <property type="nucleotide sequence ID" value="NZ_CP121682.1"/>
</dbReference>
<dbReference type="InterPro" id="IPR039261">
    <property type="entry name" value="FNR_nucleotide-bd"/>
</dbReference>
<dbReference type="EMBL" id="CP121682">
    <property type="protein sequence ID" value="WGD41007.1"/>
    <property type="molecule type" value="Genomic_DNA"/>
</dbReference>
<dbReference type="InterPro" id="IPR007037">
    <property type="entry name" value="SIP_rossman_dom"/>
</dbReference>
<dbReference type="Proteomes" id="UP001216440">
    <property type="component" value="Chromosome"/>
</dbReference>
<gene>
    <name evidence="2" type="ORF">PYS65_13025</name>
</gene>
<dbReference type="Pfam" id="PF04954">
    <property type="entry name" value="SIP"/>
    <property type="match status" value="1"/>
</dbReference>
<organism evidence="2 3">
    <name type="scientific">Streptomyces cathayae</name>
    <dbReference type="NCBI Taxonomy" id="3031124"/>
    <lineage>
        <taxon>Bacteria</taxon>
        <taxon>Bacillati</taxon>
        <taxon>Actinomycetota</taxon>
        <taxon>Actinomycetes</taxon>
        <taxon>Kitasatosporales</taxon>
        <taxon>Streptomycetaceae</taxon>
        <taxon>Streptomyces</taxon>
    </lineage>
</organism>
<dbReference type="PROSITE" id="PS51384">
    <property type="entry name" value="FAD_FR"/>
    <property type="match status" value="1"/>
</dbReference>
<dbReference type="InterPro" id="IPR017927">
    <property type="entry name" value="FAD-bd_FR_type"/>
</dbReference>
<evidence type="ECO:0000313" key="3">
    <source>
        <dbReference type="Proteomes" id="UP001216440"/>
    </source>
</evidence>
<reference evidence="2 3" key="1">
    <citation type="submission" date="2023-03" db="EMBL/GenBank/DDBJ databases">
        <authorList>
            <person name="Mo P."/>
        </authorList>
    </citation>
    <scope>NUCLEOTIDE SEQUENCE [LARGE SCALE GENOMIC DNA]</scope>
    <source>
        <strain evidence="2 3">HUAS 5</strain>
    </source>
</reference>
<dbReference type="CDD" id="cd06193">
    <property type="entry name" value="siderophore_interacting"/>
    <property type="match status" value="1"/>
</dbReference>
<proteinExistence type="predicted"/>
<dbReference type="InterPro" id="IPR017938">
    <property type="entry name" value="Riboflavin_synthase-like_b-brl"/>
</dbReference>
<protein>
    <submittedName>
        <fullName evidence="2">Siderophore-interacting protein</fullName>
    </submittedName>
</protein>
<evidence type="ECO:0000259" key="1">
    <source>
        <dbReference type="PROSITE" id="PS51384"/>
    </source>
</evidence>
<dbReference type="InterPro" id="IPR039374">
    <property type="entry name" value="SIP_fam"/>
</dbReference>
<dbReference type="Gene3D" id="2.40.30.10">
    <property type="entry name" value="Translation factors"/>
    <property type="match status" value="1"/>
</dbReference>
<feature type="domain" description="FAD-binding FR-type" evidence="1">
    <location>
        <begin position="15"/>
        <end position="119"/>
    </location>
</feature>
<dbReference type="Pfam" id="PF08021">
    <property type="entry name" value="FAD_binding_9"/>
    <property type="match status" value="1"/>
</dbReference>
<sequence length="244" mass="26463">MSRRGTGQRHRFQDTRMVDVKVAEVRGVTPHLRELTLVGPALTVLRSKPGAHLPVEVPDEAGVPQLRTYSVWAADPSRARLTLRVALHRPGGPGSRWADSVEAGTRARVGAPRNRISLDPKARYHVFVGEETGAVPLLTMLAALPAEAEAHGVLETTGPEEEFSAPYGARSLPWVHRGRASAVASRLLLGAVRRLELPPQAGIAYVAGEATTCRAVVRHLCGERAWPRYAVRTQVHWATGRSGL</sequence>
<dbReference type="InterPro" id="IPR013113">
    <property type="entry name" value="SIP_FAD-bd"/>
</dbReference>
<name>A0ABY8JZF5_9ACTN</name>
<dbReference type="Gene3D" id="3.40.50.80">
    <property type="entry name" value="Nucleotide-binding domain of ferredoxin-NADP reductase (FNR) module"/>
    <property type="match status" value="1"/>
</dbReference>
<dbReference type="SUPFAM" id="SSF63380">
    <property type="entry name" value="Riboflavin synthase domain-like"/>
    <property type="match status" value="1"/>
</dbReference>
<evidence type="ECO:0000313" key="2">
    <source>
        <dbReference type="EMBL" id="WGD41007.1"/>
    </source>
</evidence>
<dbReference type="PANTHER" id="PTHR30157">
    <property type="entry name" value="FERRIC REDUCTASE, NADPH-DEPENDENT"/>
    <property type="match status" value="1"/>
</dbReference>
<dbReference type="PANTHER" id="PTHR30157:SF0">
    <property type="entry name" value="NADPH-DEPENDENT FERRIC-CHELATE REDUCTASE"/>
    <property type="match status" value="1"/>
</dbReference>
<accession>A0ABY8JZF5</accession>